<accession>A0ABM8I9X1</accession>
<feature type="transmembrane region" description="Helical" evidence="1">
    <location>
        <begin position="85"/>
        <end position="106"/>
    </location>
</feature>
<keyword evidence="4" id="KW-1185">Reference proteome</keyword>
<feature type="transmembrane region" description="Helical" evidence="1">
    <location>
        <begin position="204"/>
        <end position="225"/>
    </location>
</feature>
<evidence type="ECO:0000313" key="4">
    <source>
        <dbReference type="Proteomes" id="UP001496674"/>
    </source>
</evidence>
<dbReference type="InterPro" id="IPR002656">
    <property type="entry name" value="Acyl_transf_3_dom"/>
</dbReference>
<evidence type="ECO:0000259" key="2">
    <source>
        <dbReference type="Pfam" id="PF01757"/>
    </source>
</evidence>
<keyword evidence="1" id="KW-0472">Membrane</keyword>
<feature type="transmembrane region" description="Helical" evidence="1">
    <location>
        <begin position="146"/>
        <end position="163"/>
    </location>
</feature>
<keyword evidence="1" id="KW-0812">Transmembrane</keyword>
<organism evidence="3 4">
    <name type="scientific">Bacteroides sedimenti</name>
    <dbReference type="NCBI Taxonomy" id="2136147"/>
    <lineage>
        <taxon>Bacteria</taxon>
        <taxon>Pseudomonadati</taxon>
        <taxon>Bacteroidota</taxon>
        <taxon>Bacteroidia</taxon>
        <taxon>Bacteroidales</taxon>
        <taxon>Bacteroidaceae</taxon>
        <taxon>Bacteroides</taxon>
    </lineage>
</organism>
<feature type="transmembrane region" description="Helical" evidence="1">
    <location>
        <begin position="26"/>
        <end position="49"/>
    </location>
</feature>
<protein>
    <recommendedName>
        <fullName evidence="2">Acyltransferase 3 domain-containing protein</fullName>
    </recommendedName>
</protein>
<evidence type="ECO:0000313" key="3">
    <source>
        <dbReference type="EMBL" id="BEG98834.1"/>
    </source>
</evidence>
<dbReference type="Pfam" id="PF01757">
    <property type="entry name" value="Acyl_transf_3"/>
    <property type="match status" value="1"/>
</dbReference>
<evidence type="ECO:0000256" key="1">
    <source>
        <dbReference type="SAM" id="Phobius"/>
    </source>
</evidence>
<reference evidence="3 4" key="1">
    <citation type="submission" date="2023-04" db="EMBL/GenBank/DDBJ databases">
        <title>Draft genome sequence of acteroides sedimenti strain YN3PY1.</title>
        <authorList>
            <person name="Yoshida N."/>
        </authorList>
    </citation>
    <scope>NUCLEOTIDE SEQUENCE [LARGE SCALE GENOMIC DNA]</scope>
    <source>
        <strain evidence="3 4">YN3PY1</strain>
    </source>
</reference>
<gene>
    <name evidence="3" type="ORF">BSYN_10990</name>
</gene>
<keyword evidence="1" id="KW-1133">Transmembrane helix</keyword>
<feature type="transmembrane region" description="Helical" evidence="1">
    <location>
        <begin position="284"/>
        <end position="304"/>
    </location>
</feature>
<name>A0ABM8I9X1_9BACE</name>
<feature type="transmembrane region" description="Helical" evidence="1">
    <location>
        <begin position="118"/>
        <end position="140"/>
    </location>
</feature>
<sequence>MASGYFFNEKYISDKKTFLIKRIKGLYIPFMKWSLIFLLLHNLFIHIGILNNTYGSYLYSTKRILINAMNIIYRMGNYENALLGAFWFLRSLFVAGILFCMSFYLLRKFFKNATPITIAFIIGMTFYLVSGLKAYLHFPIPVIPQGGYRELLGVTFFSLGYIWKMGNVDINKKRWLYVVAAIILTVIMLVHPCSMSPSSSLVDLCYFSIGALSGCLLFFKISSVIDTRTNRLRRLLVYLGNNTMPILVFHFLCFKAVSLLKVYAYGMDVRNIGRHPIITEHNEYMWIVYTLVGIVFPLIISYLLGKTKYTRFLSFR</sequence>
<feature type="transmembrane region" description="Helical" evidence="1">
    <location>
        <begin position="246"/>
        <end position="264"/>
    </location>
</feature>
<proteinExistence type="predicted"/>
<dbReference type="Proteomes" id="UP001496674">
    <property type="component" value="Chromosome"/>
</dbReference>
<dbReference type="EMBL" id="AP028055">
    <property type="protein sequence ID" value="BEG98834.1"/>
    <property type="molecule type" value="Genomic_DNA"/>
</dbReference>
<feature type="transmembrane region" description="Helical" evidence="1">
    <location>
        <begin position="175"/>
        <end position="192"/>
    </location>
</feature>
<feature type="domain" description="Acyltransferase 3" evidence="2">
    <location>
        <begin position="1"/>
        <end position="304"/>
    </location>
</feature>